<dbReference type="InterPro" id="IPR027417">
    <property type="entry name" value="P-loop_NTPase"/>
</dbReference>
<proteinExistence type="predicted"/>
<dbReference type="OrthoDB" id="5757053at2"/>
<gene>
    <name evidence="3" type="ORF">BN874_2560005</name>
</gene>
<accession>A0A7U7J4P9</accession>
<feature type="transmembrane region" description="Helical" evidence="1">
    <location>
        <begin position="282"/>
        <end position="302"/>
    </location>
</feature>
<reference evidence="3 4" key="1">
    <citation type="journal article" date="2014" name="ISME J.">
        <title>Candidatus Competibacter-lineage genomes retrieved from metagenomes reveal functional metabolic diversity.</title>
        <authorList>
            <person name="McIlroy S.J."/>
            <person name="Albertsen M."/>
            <person name="Andresen E.K."/>
            <person name="Saunders A.M."/>
            <person name="Kristiansen R."/>
            <person name="Stokholm-Bjerregaard M."/>
            <person name="Nielsen K.L."/>
            <person name="Nielsen P.H."/>
        </authorList>
    </citation>
    <scope>NUCLEOTIDE SEQUENCE [LARGE SCALE GENOMIC DNA]</scope>
    <source>
        <strain evidence="3 4">Run_B_J11</strain>
    </source>
</reference>
<dbReference type="Pfam" id="PF13191">
    <property type="entry name" value="AAA_16"/>
    <property type="match status" value="1"/>
</dbReference>
<dbReference type="AlphaFoldDB" id="A0A7U7J4P9"/>
<evidence type="ECO:0000256" key="1">
    <source>
        <dbReference type="SAM" id="Phobius"/>
    </source>
</evidence>
<keyword evidence="4" id="KW-1185">Reference proteome</keyword>
<evidence type="ECO:0000313" key="3">
    <source>
        <dbReference type="EMBL" id="CDH45555.1"/>
    </source>
</evidence>
<comment type="caution">
    <text evidence="3">The sequence shown here is derived from an EMBL/GenBank/DDBJ whole genome shotgun (WGS) entry which is preliminary data.</text>
</comment>
<protein>
    <submittedName>
        <fullName evidence="3">ATPase</fullName>
    </submittedName>
</protein>
<feature type="domain" description="Orc1-like AAA ATPase" evidence="2">
    <location>
        <begin position="7"/>
        <end position="141"/>
    </location>
</feature>
<evidence type="ECO:0000313" key="4">
    <source>
        <dbReference type="Proteomes" id="UP000019184"/>
    </source>
</evidence>
<feature type="transmembrane region" description="Helical" evidence="1">
    <location>
        <begin position="255"/>
        <end position="276"/>
    </location>
</feature>
<sequence>MKDLTGLIGRDELIEKVAREARKGRHLLLTGPVGIGKSAVLEAVIDRLLLRQQRVVIPVSEQQAKGQFLEITRGLLESGLLKPSALELDAHLDDLDPSALEWVKLKRSVNRLSIRDLCAAIVPALHDHPGRVLIAVDDFTAVTPTLVAFWLAVFEAAQVIGCASAKRPNVAKLWWKMAEMDVPPLAIESARAIAQTYLRQTGTLVESPPLFIAHLVQQANGNPQALADLLADSAKERVVDKQRIREMKHAAGVRYLDFTPVMIVALASVVGTRYLAMGTGDTELYIFAGMIAAVVISLRVFIFRGAGKAN</sequence>
<dbReference type="Proteomes" id="UP000019184">
    <property type="component" value="Unassembled WGS sequence"/>
</dbReference>
<dbReference type="EMBL" id="CBTK010000175">
    <property type="protein sequence ID" value="CDH45555.1"/>
    <property type="molecule type" value="Genomic_DNA"/>
</dbReference>
<keyword evidence="1" id="KW-1133">Transmembrane helix</keyword>
<evidence type="ECO:0000259" key="2">
    <source>
        <dbReference type="Pfam" id="PF13191"/>
    </source>
</evidence>
<dbReference type="Gene3D" id="3.40.50.300">
    <property type="entry name" value="P-loop containing nucleotide triphosphate hydrolases"/>
    <property type="match status" value="1"/>
</dbReference>
<name>A0A7U7J4P9_9GAMM</name>
<dbReference type="SUPFAM" id="SSF52540">
    <property type="entry name" value="P-loop containing nucleoside triphosphate hydrolases"/>
    <property type="match status" value="1"/>
</dbReference>
<organism evidence="3 4">
    <name type="scientific">Candidatus Contendobacter odensis Run_B_J11</name>
    <dbReference type="NCBI Taxonomy" id="1400861"/>
    <lineage>
        <taxon>Bacteria</taxon>
        <taxon>Pseudomonadati</taxon>
        <taxon>Pseudomonadota</taxon>
        <taxon>Gammaproteobacteria</taxon>
        <taxon>Candidatus Competibacteraceae</taxon>
        <taxon>Candidatus Contendibacter</taxon>
    </lineage>
</organism>
<dbReference type="RefSeq" id="WP_081756336.1">
    <property type="nucleotide sequence ID" value="NZ_CBTK010000175.1"/>
</dbReference>
<keyword evidence="1" id="KW-0812">Transmembrane</keyword>
<dbReference type="InterPro" id="IPR041664">
    <property type="entry name" value="AAA_16"/>
</dbReference>
<keyword evidence="1" id="KW-0472">Membrane</keyword>